<evidence type="ECO:0000313" key="9">
    <source>
        <dbReference type="EMBL" id="CAF3726864.1"/>
    </source>
</evidence>
<dbReference type="SMART" id="SM01217">
    <property type="entry name" value="Fn3_like"/>
    <property type="match status" value="1"/>
</dbReference>
<dbReference type="InterPro" id="IPR017853">
    <property type="entry name" value="GH"/>
</dbReference>
<dbReference type="EMBL" id="CAJNOK010004885">
    <property type="protein sequence ID" value="CAF0953276.1"/>
    <property type="molecule type" value="Genomic_DNA"/>
</dbReference>
<evidence type="ECO:0000256" key="2">
    <source>
        <dbReference type="ARBA" id="ARBA00005336"/>
    </source>
</evidence>
<dbReference type="PRINTS" id="PR00133">
    <property type="entry name" value="GLHYDRLASE3"/>
</dbReference>
<evidence type="ECO:0000313" key="10">
    <source>
        <dbReference type="Proteomes" id="UP000677228"/>
    </source>
</evidence>
<dbReference type="PANTHER" id="PTHR30620:SF16">
    <property type="entry name" value="LYSOSOMAL BETA GLUCOSIDASE"/>
    <property type="match status" value="1"/>
</dbReference>
<dbReference type="Pfam" id="PF01915">
    <property type="entry name" value="Glyco_hydro_3_C"/>
    <property type="match status" value="1"/>
</dbReference>
<dbReference type="Gene3D" id="2.60.40.10">
    <property type="entry name" value="Immunoglobulins"/>
    <property type="match status" value="1"/>
</dbReference>
<dbReference type="InterPro" id="IPR051915">
    <property type="entry name" value="Cellulose_Degrad_GH3"/>
</dbReference>
<dbReference type="Proteomes" id="UP000677228">
    <property type="component" value="Unassembled WGS sequence"/>
</dbReference>
<dbReference type="Gene3D" id="3.40.50.1700">
    <property type="entry name" value="Glycoside hydrolase family 3 C-terminal domain"/>
    <property type="match status" value="1"/>
</dbReference>
<dbReference type="InterPro" id="IPR026891">
    <property type="entry name" value="Fn3-like"/>
</dbReference>
<name>A0A8S2DQ92_9BILA</name>
<comment type="similarity">
    <text evidence="2">Belongs to the glycosyl hydrolase 3 family.</text>
</comment>
<evidence type="ECO:0000256" key="3">
    <source>
        <dbReference type="ARBA" id="ARBA00012744"/>
    </source>
</evidence>
<dbReference type="Pfam" id="PF00933">
    <property type="entry name" value="Glyco_hydro_3"/>
    <property type="match status" value="1"/>
</dbReference>
<dbReference type="InterPro" id="IPR013783">
    <property type="entry name" value="Ig-like_fold"/>
</dbReference>
<dbReference type="FunFam" id="2.60.40.10:FF:000495">
    <property type="entry name" value="Periplasmic beta-glucosidase"/>
    <property type="match status" value="1"/>
</dbReference>
<evidence type="ECO:0000256" key="1">
    <source>
        <dbReference type="ARBA" id="ARBA00000448"/>
    </source>
</evidence>
<evidence type="ECO:0000256" key="6">
    <source>
        <dbReference type="ARBA" id="ARBA00023295"/>
    </source>
</evidence>
<dbReference type="PANTHER" id="PTHR30620">
    <property type="entry name" value="PERIPLASMIC BETA-GLUCOSIDASE-RELATED"/>
    <property type="match status" value="1"/>
</dbReference>
<dbReference type="GO" id="GO:0008422">
    <property type="term" value="F:beta-glucosidase activity"/>
    <property type="evidence" value="ECO:0007669"/>
    <property type="project" value="UniProtKB-EC"/>
</dbReference>
<keyword evidence="6" id="KW-0326">Glycosidase</keyword>
<dbReference type="EMBL" id="CAJOBA010004890">
    <property type="protein sequence ID" value="CAF3726864.1"/>
    <property type="molecule type" value="Genomic_DNA"/>
</dbReference>
<dbReference type="InterPro" id="IPR036881">
    <property type="entry name" value="Glyco_hydro_3_C_sf"/>
</dbReference>
<dbReference type="SUPFAM" id="SSF52279">
    <property type="entry name" value="Beta-D-glucan exohydrolase, C-terminal domain"/>
    <property type="match status" value="1"/>
</dbReference>
<dbReference type="InterPro" id="IPR002772">
    <property type="entry name" value="Glyco_hydro_3_C"/>
</dbReference>
<keyword evidence="4" id="KW-0732">Signal</keyword>
<gene>
    <name evidence="8" type="ORF">OVA965_LOCUS12252</name>
    <name evidence="9" type="ORF">TMI583_LOCUS12256</name>
</gene>
<dbReference type="Proteomes" id="UP000682733">
    <property type="component" value="Unassembled WGS sequence"/>
</dbReference>
<dbReference type="SUPFAM" id="SSF51445">
    <property type="entry name" value="(Trans)glycosidases"/>
    <property type="match status" value="1"/>
</dbReference>
<comment type="caution">
    <text evidence="8">The sequence shown here is derived from an EMBL/GenBank/DDBJ whole genome shotgun (WGS) entry which is preliminary data.</text>
</comment>
<dbReference type="Gene3D" id="3.20.20.300">
    <property type="entry name" value="Glycoside hydrolase, family 3, N-terminal domain"/>
    <property type="match status" value="1"/>
</dbReference>
<evidence type="ECO:0000259" key="7">
    <source>
        <dbReference type="SMART" id="SM01217"/>
    </source>
</evidence>
<sequence length="737" mass="81790">MNLYEDEINTLIAQMTPEEKVGQMTQVTIDLILKNPNALADLTEVDANKLNDTVHKYKVGSILNVAAGGAYSLNKWHEIIKQVQDSANKTRLQIPILYGIDSIHGANYIQNALLFPQAIGLAATFNPELAHDIGKIVAHQTRAAGIPWNFYPVVDVGRQKLWSRLWETFGEDVKLVTDMGRAYLEGMQGTNLTSQQSVAGCLKHYAGYGFPLSGRDRTPAVIDERMMLEYFLPPFEEGVKAGALSVMINSGEVNGIPGHANHHLLTEILKNTWNFQGFTVSDWEDIIRLYTRDKTADSPKEAVRQAVMAGVDMSMVPFDFSFFDLAVECADDGTIPMDRIDDAVRRILRVKFALGLFDGKSAWPDTNAAATFNNPSFDATNLQAAQESITLLKNDGVLPLPKTFSKILVTGPAADKLTVLNGGWSLVWQGDREDLYPKNWTNKTILKTLRTQFGEGKIDYINGTDFDKIIDVKAVIDAAATADYILVCLGEKPYTETFGNIADLTLFEAQLEFVEQLQANISKPIIVVLVEGRPRIIRRIADISSAIIMMYLPGMEGGSALVDVLFGDYNPSGLLPFTYPKYPHLLTTYDYKWSEVLVDNKIDPQYEFGHGLSYTTFEYKNLKLSSTEMQWNGDIQISIDVANVGKLSGSHTVLLYVSDYYRSITPPNKQLKGFKKVLLQPTKSETVTFSLDRNNLSFIGIDNKRISEAGLFGVKIGDKSANFTLLASNDPVPTTTP</sequence>
<comment type="catalytic activity">
    <reaction evidence="1">
        <text>Hydrolysis of terminal, non-reducing beta-D-glucosyl residues with release of beta-D-glucose.</text>
        <dbReference type="EC" id="3.2.1.21"/>
    </reaction>
</comment>
<organism evidence="8 10">
    <name type="scientific">Didymodactylos carnosus</name>
    <dbReference type="NCBI Taxonomy" id="1234261"/>
    <lineage>
        <taxon>Eukaryota</taxon>
        <taxon>Metazoa</taxon>
        <taxon>Spiralia</taxon>
        <taxon>Gnathifera</taxon>
        <taxon>Rotifera</taxon>
        <taxon>Eurotatoria</taxon>
        <taxon>Bdelloidea</taxon>
        <taxon>Philodinida</taxon>
        <taxon>Philodinidae</taxon>
        <taxon>Didymodactylos</taxon>
    </lineage>
</organism>
<dbReference type="EC" id="3.2.1.21" evidence="3"/>
<accession>A0A8S2DQ92</accession>
<evidence type="ECO:0000256" key="5">
    <source>
        <dbReference type="ARBA" id="ARBA00022801"/>
    </source>
</evidence>
<dbReference type="Pfam" id="PF14310">
    <property type="entry name" value="Fn3-like"/>
    <property type="match status" value="1"/>
</dbReference>
<keyword evidence="5" id="KW-0378">Hydrolase</keyword>
<protein>
    <recommendedName>
        <fullName evidence="3">beta-glucosidase</fullName>
        <ecNumber evidence="3">3.2.1.21</ecNumber>
    </recommendedName>
</protein>
<dbReference type="InterPro" id="IPR036962">
    <property type="entry name" value="Glyco_hydro_3_N_sf"/>
</dbReference>
<evidence type="ECO:0000313" key="8">
    <source>
        <dbReference type="EMBL" id="CAF0953276.1"/>
    </source>
</evidence>
<dbReference type="FunFam" id="3.20.20.300:FF:000007">
    <property type="entry name" value="Lysosomal beta glucosidase"/>
    <property type="match status" value="1"/>
</dbReference>
<reference evidence="8" key="1">
    <citation type="submission" date="2021-02" db="EMBL/GenBank/DDBJ databases">
        <authorList>
            <person name="Nowell W R."/>
        </authorList>
    </citation>
    <scope>NUCLEOTIDE SEQUENCE</scope>
</reference>
<feature type="non-terminal residue" evidence="8">
    <location>
        <position position="1"/>
    </location>
</feature>
<dbReference type="AlphaFoldDB" id="A0A8S2DQ92"/>
<dbReference type="GO" id="GO:0009251">
    <property type="term" value="P:glucan catabolic process"/>
    <property type="evidence" value="ECO:0007669"/>
    <property type="project" value="TreeGrafter"/>
</dbReference>
<feature type="domain" description="Fibronectin type III-like" evidence="7">
    <location>
        <begin position="651"/>
        <end position="720"/>
    </location>
</feature>
<proteinExistence type="inferred from homology"/>
<dbReference type="InterPro" id="IPR001764">
    <property type="entry name" value="Glyco_hydro_3_N"/>
</dbReference>
<evidence type="ECO:0000256" key="4">
    <source>
        <dbReference type="ARBA" id="ARBA00022729"/>
    </source>
</evidence>